<feature type="compositionally biased region" description="Polar residues" evidence="1">
    <location>
        <begin position="15"/>
        <end position="34"/>
    </location>
</feature>
<dbReference type="PANTHER" id="PTHR31286">
    <property type="entry name" value="GLYCINE-RICH CELL WALL STRUCTURAL PROTEIN 1.8-LIKE"/>
    <property type="match status" value="1"/>
</dbReference>
<evidence type="ECO:0000259" key="2">
    <source>
        <dbReference type="Pfam" id="PF14111"/>
    </source>
</evidence>
<dbReference type="InterPro" id="IPR040256">
    <property type="entry name" value="At4g02000-like"/>
</dbReference>
<dbReference type="EMBL" id="JACGWK010001705">
    <property type="protein sequence ID" value="KAL0283682.1"/>
    <property type="molecule type" value="Genomic_DNA"/>
</dbReference>
<accession>A0AAW2INX0</accession>
<name>A0AAW2INX0_9LAMI</name>
<protein>
    <recommendedName>
        <fullName evidence="2">DUF4283 domain-containing protein</fullName>
    </recommendedName>
</protein>
<feature type="domain" description="DUF4283" evidence="2">
    <location>
        <begin position="96"/>
        <end position="175"/>
    </location>
</feature>
<evidence type="ECO:0000256" key="1">
    <source>
        <dbReference type="SAM" id="MobiDB-lite"/>
    </source>
</evidence>
<reference evidence="3" key="1">
    <citation type="submission" date="2020-06" db="EMBL/GenBank/DDBJ databases">
        <authorList>
            <person name="Li T."/>
            <person name="Hu X."/>
            <person name="Zhang T."/>
            <person name="Song X."/>
            <person name="Zhang H."/>
            <person name="Dai N."/>
            <person name="Sheng W."/>
            <person name="Hou X."/>
            <person name="Wei L."/>
        </authorList>
    </citation>
    <scope>NUCLEOTIDE SEQUENCE</scope>
    <source>
        <strain evidence="3">G01</strain>
        <tissue evidence="3">Leaf</tissue>
    </source>
</reference>
<comment type="caution">
    <text evidence="3">The sequence shown here is derived from an EMBL/GenBank/DDBJ whole genome shotgun (WGS) entry which is preliminary data.</text>
</comment>
<evidence type="ECO:0000313" key="3">
    <source>
        <dbReference type="EMBL" id="KAL0283682.1"/>
    </source>
</evidence>
<dbReference type="InterPro" id="IPR025558">
    <property type="entry name" value="DUF4283"/>
</dbReference>
<reference evidence="3" key="2">
    <citation type="journal article" date="2024" name="Plant">
        <title>Genomic evolution and insights into agronomic trait innovations of Sesamum species.</title>
        <authorList>
            <person name="Miao H."/>
            <person name="Wang L."/>
            <person name="Qu L."/>
            <person name="Liu H."/>
            <person name="Sun Y."/>
            <person name="Le M."/>
            <person name="Wang Q."/>
            <person name="Wei S."/>
            <person name="Zheng Y."/>
            <person name="Lin W."/>
            <person name="Duan Y."/>
            <person name="Cao H."/>
            <person name="Xiong S."/>
            <person name="Wang X."/>
            <person name="Wei L."/>
            <person name="Li C."/>
            <person name="Ma Q."/>
            <person name="Ju M."/>
            <person name="Zhao R."/>
            <person name="Li G."/>
            <person name="Mu C."/>
            <person name="Tian Q."/>
            <person name="Mei H."/>
            <person name="Zhang T."/>
            <person name="Gao T."/>
            <person name="Zhang H."/>
        </authorList>
    </citation>
    <scope>NUCLEOTIDE SEQUENCE</scope>
    <source>
        <strain evidence="3">G01</strain>
    </source>
</reference>
<proteinExistence type="predicted"/>
<dbReference type="PANTHER" id="PTHR31286:SF179">
    <property type="entry name" value="RNASE H TYPE-1 DOMAIN-CONTAINING PROTEIN"/>
    <property type="match status" value="1"/>
</dbReference>
<organism evidence="3">
    <name type="scientific">Sesamum angustifolium</name>
    <dbReference type="NCBI Taxonomy" id="2727405"/>
    <lineage>
        <taxon>Eukaryota</taxon>
        <taxon>Viridiplantae</taxon>
        <taxon>Streptophyta</taxon>
        <taxon>Embryophyta</taxon>
        <taxon>Tracheophyta</taxon>
        <taxon>Spermatophyta</taxon>
        <taxon>Magnoliopsida</taxon>
        <taxon>eudicotyledons</taxon>
        <taxon>Gunneridae</taxon>
        <taxon>Pentapetalae</taxon>
        <taxon>asterids</taxon>
        <taxon>lamiids</taxon>
        <taxon>Lamiales</taxon>
        <taxon>Pedaliaceae</taxon>
        <taxon>Sesamum</taxon>
    </lineage>
</organism>
<dbReference type="Pfam" id="PF14111">
    <property type="entry name" value="DUF4283"/>
    <property type="match status" value="1"/>
</dbReference>
<feature type="region of interest" description="Disordered" evidence="1">
    <location>
        <begin position="1"/>
        <end position="34"/>
    </location>
</feature>
<dbReference type="AlphaFoldDB" id="A0AAW2INX0"/>
<gene>
    <name evidence="3" type="ORF">Sangu_2872200</name>
</gene>
<sequence length="450" mass="50910">MVPFRFNSDEFPPLTQATHPNSPESTRSVPTQQSTSKSFCDAIADKRYPLHHTAELKNFYLANSNSPQIGTVDFINGRHTVSFSDSETQALAACFHLTLIGKFSQGSPPYSQLHHLLSDLGLKGKFTVSLINSKHFLITLTNESDYSRLWLRRIWYLKGLPMRVFKWSPTFSPTQESSIVPVWVSLPELPAHLFRKDVLFVIAKIIGMPLQINNSTANQSKFLKVRVCVEIDLLKPMPQEVDLQICDETIVQKLNTNTFRHIIHYAIMWGIKTPRATQKKGNEVVQADHKVFEEMTVRNTPTTEKGECSKMTVIQQRYDPVSGTKNAEHIETEIIENNEVDHAIEVNNGCDENHFAATEIDAKDPLGTVCELEESRENIVKPIDTVGTLIIRPNNFVCDLMRGKKRIKVDSVLRIFQTLKHVGVVIKGIKKDVEVVIKRNRLAVSSAILL</sequence>